<proteinExistence type="predicted"/>
<dbReference type="Proteomes" id="UP000304953">
    <property type="component" value="Unassembled WGS sequence"/>
</dbReference>
<gene>
    <name evidence="1" type="ORF">E5329_05945</name>
</gene>
<evidence type="ECO:0000313" key="2">
    <source>
        <dbReference type="Proteomes" id="UP000304953"/>
    </source>
</evidence>
<organism evidence="1 2">
    <name type="scientific">Petralouisia muris</name>
    <dbReference type="NCBI Taxonomy" id="3032872"/>
    <lineage>
        <taxon>Bacteria</taxon>
        <taxon>Bacillati</taxon>
        <taxon>Bacillota</taxon>
        <taxon>Clostridia</taxon>
        <taxon>Lachnospirales</taxon>
        <taxon>Lachnospiraceae</taxon>
        <taxon>Petralouisia</taxon>
    </lineage>
</organism>
<name>A0AC61RZN5_9FIRM</name>
<comment type="caution">
    <text evidence="1">The sequence shown here is derived from an EMBL/GenBank/DDBJ whole genome shotgun (WGS) entry which is preliminary data.</text>
</comment>
<sequence length="304" mass="35352">MENAYVLEISDSKFKDLFLCFCGYAQCEPLHSFGPAARPNYLIHYIMDGKGIYQTGEHKFCLEAGEGFLIEPDVLTYYQADKAQPWSYLWVGFSGRHAGEYLEDLGLNSRQLTFRSSQGKELKHLILQMMKCQDDSVTSQYRLQSLLYGFFEILSRDVSAQEEMESMENFYVDRAISYIRNHYSSDIKVTDIANHLCVNRSYLYKLFKNSLQMSPQEFLTKFRISRAKELLSITKLSIENVALSCGYQDALVFSKAFKKNTGCVPTLYRKEHQNMIQKNLKENQSLLEELNAEQTFQKLHQKQR</sequence>
<accession>A0AC61RZN5</accession>
<keyword evidence="2" id="KW-1185">Reference proteome</keyword>
<protein>
    <submittedName>
        <fullName evidence="1">AraC family transcriptional regulator</fullName>
    </submittedName>
</protein>
<evidence type="ECO:0000313" key="1">
    <source>
        <dbReference type="EMBL" id="TGY97210.1"/>
    </source>
</evidence>
<dbReference type="EMBL" id="SRYA01000009">
    <property type="protein sequence ID" value="TGY97210.1"/>
    <property type="molecule type" value="Genomic_DNA"/>
</dbReference>
<reference evidence="1" key="1">
    <citation type="submission" date="2019-04" db="EMBL/GenBank/DDBJ databases">
        <title>Microbes associate with the intestines of laboratory mice.</title>
        <authorList>
            <person name="Navarre W."/>
            <person name="Wong E."/>
            <person name="Huang K."/>
            <person name="Tropini C."/>
            <person name="Ng K."/>
            <person name="Yu B."/>
        </authorList>
    </citation>
    <scope>NUCLEOTIDE SEQUENCE</scope>
    <source>
        <strain evidence="1">NM01_1-7b</strain>
    </source>
</reference>